<evidence type="ECO:0000313" key="4">
    <source>
        <dbReference type="EMBL" id="EDZ92537.1"/>
    </source>
</evidence>
<comment type="caution">
    <text evidence="4">The sequence shown here is derived from an EMBL/GenBank/DDBJ whole genome shotgun (WGS) entry which is preliminary data.</text>
</comment>
<dbReference type="InterPro" id="IPR043128">
    <property type="entry name" value="Rev_trsase/Diguanyl_cyclase"/>
</dbReference>
<dbReference type="Pfam" id="PF22335">
    <property type="entry name" value="Cas10-Cmr2_palm2"/>
    <property type="match status" value="1"/>
</dbReference>
<dbReference type="AlphaFoldDB" id="B5W7I1"/>
<name>B5W7I1_LIMMA</name>
<dbReference type="RefSeq" id="WP_006670440.1">
    <property type="nucleotide sequence ID" value="NZ_ABYK01000052.1"/>
</dbReference>
<keyword evidence="1" id="KW-0547">Nucleotide-binding</keyword>
<evidence type="ECO:0000313" key="5">
    <source>
        <dbReference type="Proteomes" id="UP000004061"/>
    </source>
</evidence>
<dbReference type="GO" id="GO:0051607">
    <property type="term" value="P:defense response to virus"/>
    <property type="evidence" value="ECO:0007669"/>
    <property type="project" value="UniProtKB-KW"/>
</dbReference>
<gene>
    <name evidence="4" type="ORF">AmaxDRAFT_4731</name>
</gene>
<keyword evidence="2" id="KW-0051">Antiviral defense</keyword>
<evidence type="ECO:0000256" key="2">
    <source>
        <dbReference type="ARBA" id="ARBA00023118"/>
    </source>
</evidence>
<keyword evidence="5" id="KW-1185">Reference proteome</keyword>
<dbReference type="InterPro" id="IPR054767">
    <property type="entry name" value="Cas10-Cmr2_palm2"/>
</dbReference>
<organism evidence="4 5">
    <name type="scientific">Limnospira maxima CS-328</name>
    <dbReference type="NCBI Taxonomy" id="513049"/>
    <lineage>
        <taxon>Bacteria</taxon>
        <taxon>Bacillati</taxon>
        <taxon>Cyanobacteriota</taxon>
        <taxon>Cyanophyceae</taxon>
        <taxon>Oscillatoriophycideae</taxon>
        <taxon>Oscillatoriales</taxon>
        <taxon>Sirenicapillariaceae</taxon>
        <taxon>Limnospira</taxon>
    </lineage>
</organism>
<evidence type="ECO:0000256" key="1">
    <source>
        <dbReference type="ARBA" id="ARBA00022741"/>
    </source>
</evidence>
<sequence>MARLDSTYYLVLIETSGNQGFIFSTNKLKENIGASEVTYQAGTFWAIEAVAIENKTVLFKDWRNPSKLRQMLMAPQQNPPLDNNSNCRAEIIVASSGKALILVKTEESARNIIQFVTRKALVEAPGLDLCGVFVEFDWNATQSNGKPTIADAIRKVHRKFEEVRSRLPSPTTRFLRVPIIAECKVSGLPACTLESLTDNDKDLTPTSKVSSIKRQFAKQARERLMEIDPCLLSNIRVLEDSFDSDKMPWLAVVHADGNGLGQIFIKFEKYIGQEKTNRNYIKKYREFSLALDFCTEAAFKKAIKVFKQESENCPIVPLIVGGDDLTVVCHGEYALEFTRVFLQEFEKETKNESHIAEVAQAAFGVNRLSACAGISIVKRHFPFSVAYDLAEKLIKSAKDVKRKVLTPDSNDKNQTPFPCSAIDFHILYDTSGIELDSIRKKLGRDSDTTLLYNRPYIVSDMDNLTSAKGKEWAKQHEWERLKQRVDLLNRKDSESRDRPPISSSQSHAIRTALFIGKDEADAQYALIRQRYNLDQFAESEDNKSLFYETTREKDNRTETIYITSFLDALDAQEFLKNEQTHPSEQ</sequence>
<dbReference type="Gene3D" id="3.30.70.270">
    <property type="match status" value="1"/>
</dbReference>
<evidence type="ECO:0000259" key="3">
    <source>
        <dbReference type="Pfam" id="PF22335"/>
    </source>
</evidence>
<accession>B5W7I1</accession>
<feature type="domain" description="Cas10/Cmr2 second palm" evidence="3">
    <location>
        <begin position="250"/>
        <end position="402"/>
    </location>
</feature>
<dbReference type="GO" id="GO:0000166">
    <property type="term" value="F:nucleotide binding"/>
    <property type="evidence" value="ECO:0007669"/>
    <property type="project" value="UniProtKB-KW"/>
</dbReference>
<dbReference type="Proteomes" id="UP000004061">
    <property type="component" value="Unassembled WGS sequence"/>
</dbReference>
<protein>
    <recommendedName>
        <fullName evidence="3">Cas10/Cmr2 second palm domain-containing protein</fullName>
    </recommendedName>
</protein>
<reference evidence="4 5" key="1">
    <citation type="journal article" date="2011" name="Appl. Environ. Microbiol.">
        <title>Contribution of a Sodium Ion Gradient to Energy Conservation during Fermentation in the Cyanobacterium Arthrospira (Spirulina) maxima CS-328.</title>
        <authorList>
            <person name="Carrieri D."/>
            <person name="Ananyev G."/>
            <person name="Lenz O."/>
            <person name="Bryant D.A."/>
            <person name="Dismukes G.C."/>
        </authorList>
    </citation>
    <scope>NUCLEOTIDE SEQUENCE [LARGE SCALE GENOMIC DNA]</scope>
    <source>
        <strain evidence="4 5">CS-328</strain>
    </source>
</reference>
<dbReference type="EMBL" id="ABYK01000052">
    <property type="protein sequence ID" value="EDZ92537.1"/>
    <property type="molecule type" value="Genomic_DNA"/>
</dbReference>
<proteinExistence type="predicted"/>